<reference evidence="13" key="2">
    <citation type="submission" date="2019-06" db="EMBL/GenBank/DDBJ databases">
        <title>Genomics analysis of Aphanomyces spp. identifies a new class of oomycete effector associated with host adaptation.</title>
        <authorList>
            <person name="Gaulin E."/>
        </authorList>
    </citation>
    <scope>NUCLEOTIDE SEQUENCE</scope>
    <source>
        <strain evidence="13">CBS 578.67</strain>
    </source>
</reference>
<evidence type="ECO:0000313" key="13">
    <source>
        <dbReference type="EMBL" id="KAF0689997.1"/>
    </source>
</evidence>
<accession>A0A485LB37</accession>
<reference evidence="14 15" key="1">
    <citation type="submission" date="2019-03" db="EMBL/GenBank/DDBJ databases">
        <authorList>
            <person name="Gaulin E."/>
            <person name="Dumas B."/>
        </authorList>
    </citation>
    <scope>NUCLEOTIDE SEQUENCE [LARGE SCALE GENOMIC DNA]</scope>
    <source>
        <strain evidence="14">CBS 568.67</strain>
    </source>
</reference>
<keyword evidence="9 11" id="KW-0472">Membrane</keyword>
<dbReference type="InterPro" id="IPR037674">
    <property type="entry name" value="PIG-G_N"/>
</dbReference>
<evidence type="ECO:0000256" key="5">
    <source>
        <dbReference type="ARBA" id="ARBA00022679"/>
    </source>
</evidence>
<feature type="domain" description="GPI ethanolamine phosphate transferase 2 C-terminal" evidence="12">
    <location>
        <begin position="408"/>
        <end position="523"/>
    </location>
</feature>
<evidence type="ECO:0000256" key="6">
    <source>
        <dbReference type="ARBA" id="ARBA00022692"/>
    </source>
</evidence>
<dbReference type="CDD" id="cd16024">
    <property type="entry name" value="GPI_EPT_2"/>
    <property type="match status" value="1"/>
</dbReference>
<dbReference type="InterPro" id="IPR017850">
    <property type="entry name" value="Alkaline_phosphatase_core_sf"/>
</dbReference>
<dbReference type="PANTHER" id="PTHR23072">
    <property type="entry name" value="PHOSPHATIDYLINOSITOL GLYCAN-RELATED"/>
    <property type="match status" value="1"/>
</dbReference>
<dbReference type="Proteomes" id="UP000332933">
    <property type="component" value="Unassembled WGS sequence"/>
</dbReference>
<feature type="transmembrane region" description="Helical" evidence="11">
    <location>
        <begin position="592"/>
        <end position="610"/>
    </location>
</feature>
<evidence type="ECO:0000256" key="2">
    <source>
        <dbReference type="ARBA" id="ARBA00004687"/>
    </source>
</evidence>
<dbReference type="Pfam" id="PF19316">
    <property type="entry name" value="PIGO_PIGG"/>
    <property type="match status" value="2"/>
</dbReference>
<evidence type="ECO:0000256" key="8">
    <source>
        <dbReference type="ARBA" id="ARBA00022989"/>
    </source>
</evidence>
<dbReference type="AlphaFoldDB" id="A0A485LB37"/>
<evidence type="ECO:0000256" key="1">
    <source>
        <dbReference type="ARBA" id="ARBA00004477"/>
    </source>
</evidence>
<feature type="domain" description="GPI ethanolamine phosphate transferase 2 C-terminal" evidence="12">
    <location>
        <begin position="642"/>
        <end position="808"/>
    </location>
</feature>
<comment type="subcellular location">
    <subcellularLocation>
        <location evidence="1">Endoplasmic reticulum membrane</location>
        <topology evidence="1">Multi-pass membrane protein</topology>
    </subcellularLocation>
</comment>
<evidence type="ECO:0000313" key="14">
    <source>
        <dbReference type="EMBL" id="VFT95322.1"/>
    </source>
</evidence>
<comment type="pathway">
    <text evidence="2">Glycolipid biosynthesis; glycosylphosphatidylinositol-anchor biosynthesis.</text>
</comment>
<name>A0A485LB37_9STRA</name>
<dbReference type="SUPFAM" id="SSF53649">
    <property type="entry name" value="Alkaline phosphatase-like"/>
    <property type="match status" value="1"/>
</dbReference>
<keyword evidence="6 11" id="KW-0812">Transmembrane</keyword>
<gene>
    <name evidence="14" type="primary">Aste57867_18587</name>
    <name evidence="13" type="ORF">As57867_018525</name>
    <name evidence="14" type="ORF">ASTE57867_18587</name>
</gene>
<evidence type="ECO:0000259" key="12">
    <source>
        <dbReference type="Pfam" id="PF19316"/>
    </source>
</evidence>
<keyword evidence="8 11" id="KW-1133">Transmembrane helix</keyword>
<organism evidence="14 15">
    <name type="scientific">Aphanomyces stellatus</name>
    <dbReference type="NCBI Taxonomy" id="120398"/>
    <lineage>
        <taxon>Eukaryota</taxon>
        <taxon>Sar</taxon>
        <taxon>Stramenopiles</taxon>
        <taxon>Oomycota</taxon>
        <taxon>Saprolegniomycetes</taxon>
        <taxon>Saprolegniales</taxon>
        <taxon>Verrucalvaceae</taxon>
        <taxon>Aphanomyces</taxon>
    </lineage>
</organism>
<dbReference type="Gene3D" id="3.40.720.10">
    <property type="entry name" value="Alkaline Phosphatase, subunit A"/>
    <property type="match status" value="1"/>
</dbReference>
<feature type="transmembrane region" description="Helical" evidence="11">
    <location>
        <begin position="616"/>
        <end position="634"/>
    </location>
</feature>
<keyword evidence="15" id="KW-1185">Reference proteome</keyword>
<proteinExistence type="inferred from homology"/>
<evidence type="ECO:0000256" key="11">
    <source>
        <dbReference type="SAM" id="Phobius"/>
    </source>
</evidence>
<dbReference type="Pfam" id="PF01663">
    <property type="entry name" value="Phosphodiest"/>
    <property type="match status" value="1"/>
</dbReference>
<dbReference type="GO" id="GO:0005789">
    <property type="term" value="C:endoplasmic reticulum membrane"/>
    <property type="evidence" value="ECO:0007669"/>
    <property type="project" value="UniProtKB-SubCell"/>
</dbReference>
<keyword evidence="7" id="KW-0256">Endoplasmic reticulum</keyword>
<evidence type="ECO:0000256" key="4">
    <source>
        <dbReference type="ARBA" id="ARBA00022502"/>
    </source>
</evidence>
<keyword evidence="10" id="KW-0325">Glycoprotein</keyword>
<protein>
    <submittedName>
        <fullName evidence="14">Aste57867_18587 protein</fullName>
    </submittedName>
</protein>
<feature type="transmembrane region" description="Helical" evidence="11">
    <location>
        <begin position="724"/>
        <end position="750"/>
    </location>
</feature>
<dbReference type="OrthoDB" id="272139at2759"/>
<evidence type="ECO:0000256" key="10">
    <source>
        <dbReference type="ARBA" id="ARBA00023180"/>
    </source>
</evidence>
<evidence type="ECO:0000256" key="7">
    <source>
        <dbReference type="ARBA" id="ARBA00022824"/>
    </source>
</evidence>
<dbReference type="InterPro" id="IPR045687">
    <property type="entry name" value="PIGG/GPI7_C"/>
</dbReference>
<evidence type="ECO:0000313" key="15">
    <source>
        <dbReference type="Proteomes" id="UP000332933"/>
    </source>
</evidence>
<dbReference type="InterPro" id="IPR002591">
    <property type="entry name" value="Phosphodiest/P_Trfase"/>
</dbReference>
<keyword evidence="4" id="KW-0337">GPI-anchor biosynthesis</keyword>
<dbReference type="EMBL" id="CAADRA010006420">
    <property type="protein sequence ID" value="VFT95322.1"/>
    <property type="molecule type" value="Genomic_DNA"/>
</dbReference>
<comment type="similarity">
    <text evidence="3">Belongs to the PIGG/PIGN/PIGO family. PIGG subfamily.</text>
</comment>
<dbReference type="EMBL" id="VJMH01006399">
    <property type="protein sequence ID" value="KAF0689997.1"/>
    <property type="molecule type" value="Genomic_DNA"/>
</dbReference>
<feature type="transmembrane region" description="Helical" evidence="11">
    <location>
        <begin position="655"/>
        <end position="675"/>
    </location>
</feature>
<sequence>MMRGASLLGVCVGALLSVLFVMSGLFGLDMDALQVNLDAPSSSRQYPTEPTTAFPKAFDRLVLVVIDALRADMVLGNEAIGHHHGEDLSLFMPYTTHLARSSEHTVAYIAHAAVPTVTMPRLKALTTGKQPAFLDVLRNFNSKALDDDNLLARFHQAGRRLVLYGDETWLSLFPDLFHRHDATSGFFTTDTVEVDTNVTRHLQDELDPTMQSPKSLDWDVLVLHYLGVDHIGHLEGPHSPRMKHKLGEMDAVMRSIRAAIAAQDARRDGLPTLLVLCSDHGMTETGNHGGASIEESSALLLFVLPSTTTTKKKTTHRTLQVDLVPTLAALFGLPIPTSNTGKMLTDVLDAAAAVATPDALRRNVAQLVNLVRWSPADRRAFETTTLPTLALDDALATLQTLVLQSDGSEYNGAAIAAGVACAVAAAALAVATIATTTSLTCTHAALGVGAVVHMASLGSSSAIENEHATWNFLLTSLWFVLGLRELAASTETRRSSSHAGLVRRLGLLVLLAATTRVLRSRNQVINFGRLNDLAPTTLLDGSAAPGFEYETDDSLSIYTTRSLLDTAAPIAEQLVAVVVVAVYGLSRTHASLALGASFVAGLAAVAAFHVDPATSVYAHLVYGTSGLLVVAAMWHQHVLPLEFAAWLLGLLLQRASHAMSLAVLALQLACFGAYARADVPVDVVAVTGLWLSKAGFFALGNSHLMTTIDISTAYTGLTAYSPAIVGGLTCVIVMTAPTVVLLATVGAVVARRRDVVAVVWVVELATFAVYSVVVYAMRFHLFIWSVFAPKMMYHMAFLVWHIVMTLVVLAGTRASTTPRGPLASFPLVAGCNSRETYEDDGPTRDLSC</sequence>
<dbReference type="GO" id="GO:0051267">
    <property type="term" value="F:CP2 mannose-ethanolamine phosphotransferase activity"/>
    <property type="evidence" value="ECO:0007669"/>
    <property type="project" value="TreeGrafter"/>
</dbReference>
<evidence type="ECO:0000256" key="3">
    <source>
        <dbReference type="ARBA" id="ARBA00005315"/>
    </source>
</evidence>
<dbReference type="UniPathway" id="UPA00196"/>
<keyword evidence="5" id="KW-0808">Transferase</keyword>
<dbReference type="GO" id="GO:0006506">
    <property type="term" value="P:GPI anchor biosynthetic process"/>
    <property type="evidence" value="ECO:0007669"/>
    <property type="project" value="UniProtKB-UniPathway"/>
</dbReference>
<evidence type="ECO:0000256" key="9">
    <source>
        <dbReference type="ARBA" id="ARBA00023136"/>
    </source>
</evidence>
<feature type="transmembrane region" description="Helical" evidence="11">
    <location>
        <begin position="757"/>
        <end position="779"/>
    </location>
</feature>
<feature type="transmembrane region" description="Helical" evidence="11">
    <location>
        <begin position="791"/>
        <end position="810"/>
    </location>
</feature>
<dbReference type="InterPro" id="IPR039527">
    <property type="entry name" value="PIGG/GPI7"/>
</dbReference>
<dbReference type="PANTHER" id="PTHR23072:SF0">
    <property type="entry name" value="GPI ETHANOLAMINE PHOSPHATE TRANSFERASE 2"/>
    <property type="match status" value="1"/>
</dbReference>